<feature type="region of interest" description="Disordered" evidence="1">
    <location>
        <begin position="242"/>
        <end position="282"/>
    </location>
</feature>
<reference evidence="3 4" key="1">
    <citation type="journal article" date="2011" name="Proc. Natl. Acad. Sci. U.S.A.">
        <title>Genome and transcriptome analyses of the mountain pine beetle-fungal symbiont Grosmannia clavigera, a lodgepole pine pathogen.</title>
        <authorList>
            <person name="DiGuistini S."/>
            <person name="Wang Y."/>
            <person name="Liao N.Y."/>
            <person name="Taylor G."/>
            <person name="Tanguay P."/>
            <person name="Feau N."/>
            <person name="Henrissat B."/>
            <person name="Chan S.K."/>
            <person name="Hesse-Orce U."/>
            <person name="Alamouti S.M."/>
            <person name="Tsui C.K.M."/>
            <person name="Docking R.T."/>
            <person name="Levasseur A."/>
            <person name="Haridas S."/>
            <person name="Robertson G."/>
            <person name="Birol I."/>
            <person name="Holt R.A."/>
            <person name="Marra M.A."/>
            <person name="Hamelin R.C."/>
            <person name="Hirst M."/>
            <person name="Jones S.J.M."/>
            <person name="Bohlmann J."/>
            <person name="Breuil C."/>
        </authorList>
    </citation>
    <scope>NUCLEOTIDE SEQUENCE [LARGE SCALE GENOMIC DNA]</scope>
    <source>
        <strain evidence="4">kw1407 / UAMH 11150</strain>
    </source>
</reference>
<dbReference type="InterPro" id="IPR039632">
    <property type="entry name" value="TMEM42"/>
</dbReference>
<dbReference type="PANTHER" id="PTHR31965">
    <property type="entry name" value="TRANSMEMBRANE PROTEIN 42"/>
    <property type="match status" value="1"/>
</dbReference>
<evidence type="ECO:0000256" key="2">
    <source>
        <dbReference type="SAM" id="Phobius"/>
    </source>
</evidence>
<evidence type="ECO:0000313" key="3">
    <source>
        <dbReference type="EMBL" id="EFX06156.1"/>
    </source>
</evidence>
<dbReference type="HOGENOM" id="CLU_076687_0_0_1"/>
<accession>F0XAC1</accession>
<dbReference type="SUPFAM" id="SSF103481">
    <property type="entry name" value="Multidrug resistance efflux transporter EmrE"/>
    <property type="match status" value="1"/>
</dbReference>
<organism evidence="4">
    <name type="scientific">Grosmannia clavigera (strain kw1407 / UAMH 11150)</name>
    <name type="common">Blue stain fungus</name>
    <name type="synonym">Graphiocladiella clavigera</name>
    <dbReference type="NCBI Taxonomy" id="655863"/>
    <lineage>
        <taxon>Eukaryota</taxon>
        <taxon>Fungi</taxon>
        <taxon>Dikarya</taxon>
        <taxon>Ascomycota</taxon>
        <taxon>Pezizomycotina</taxon>
        <taxon>Sordariomycetes</taxon>
        <taxon>Sordariomycetidae</taxon>
        <taxon>Ophiostomatales</taxon>
        <taxon>Ophiostomataceae</taxon>
        <taxon>Leptographium</taxon>
    </lineage>
</organism>
<dbReference type="PANTHER" id="PTHR31965:SF1">
    <property type="entry name" value="TRANSMEMBRANE PROTEIN 42"/>
    <property type="match status" value="1"/>
</dbReference>
<keyword evidence="2" id="KW-1133">Transmembrane helix</keyword>
<feature type="transmembrane region" description="Helical" evidence="2">
    <location>
        <begin position="84"/>
        <end position="106"/>
    </location>
</feature>
<keyword evidence="4" id="KW-1185">Reference proteome</keyword>
<keyword evidence="2" id="KW-0472">Membrane</keyword>
<feature type="compositionally biased region" description="Polar residues" evidence="1">
    <location>
        <begin position="1"/>
        <end position="31"/>
    </location>
</feature>
<dbReference type="eggNOG" id="ENOG502SCCE">
    <property type="taxonomic scope" value="Eukaryota"/>
</dbReference>
<feature type="compositionally biased region" description="Polar residues" evidence="1">
    <location>
        <begin position="243"/>
        <end position="252"/>
    </location>
</feature>
<dbReference type="STRING" id="655863.F0XAC1"/>
<feature type="compositionally biased region" description="Acidic residues" evidence="1">
    <location>
        <begin position="43"/>
        <end position="52"/>
    </location>
</feature>
<dbReference type="OrthoDB" id="5854584at2759"/>
<dbReference type="GeneID" id="25977413"/>
<name>F0XAC1_GROCL</name>
<keyword evidence="2" id="KW-0812">Transmembrane</keyword>
<protein>
    <submittedName>
        <fullName evidence="3">Uncharacterized protein</fullName>
    </submittedName>
</protein>
<gene>
    <name evidence="3" type="ORF">CMQ_4225</name>
</gene>
<dbReference type="InterPro" id="IPR037185">
    <property type="entry name" value="EmrE-like"/>
</dbReference>
<dbReference type="InParanoid" id="F0XAC1"/>
<feature type="transmembrane region" description="Helical" evidence="2">
    <location>
        <begin position="166"/>
        <end position="186"/>
    </location>
</feature>
<evidence type="ECO:0000256" key="1">
    <source>
        <dbReference type="SAM" id="MobiDB-lite"/>
    </source>
</evidence>
<dbReference type="RefSeq" id="XP_014175638.1">
    <property type="nucleotide sequence ID" value="XM_014320163.1"/>
</dbReference>
<proteinExistence type="predicted"/>
<feature type="transmembrane region" description="Helical" evidence="2">
    <location>
        <begin position="126"/>
        <end position="145"/>
    </location>
</feature>
<dbReference type="AlphaFoldDB" id="F0XAC1"/>
<feature type="region of interest" description="Disordered" evidence="1">
    <location>
        <begin position="1"/>
        <end position="74"/>
    </location>
</feature>
<dbReference type="Proteomes" id="UP000007796">
    <property type="component" value="Unassembled WGS sequence"/>
</dbReference>
<dbReference type="EMBL" id="GL629735">
    <property type="protein sequence ID" value="EFX06156.1"/>
    <property type="molecule type" value="Genomic_DNA"/>
</dbReference>
<evidence type="ECO:0000313" key="4">
    <source>
        <dbReference type="Proteomes" id="UP000007796"/>
    </source>
</evidence>
<sequence length="282" mass="30106">MTLRQRLTSETRPYQPTASNAPRPTRTSTMQPDGPAEMLPLMVDDDDEELSDSELAGVRRPLQPPLPSQSPLPASRSWRQQNQWIVLALASGACAAFNGVFAKLTTTKLTGHLALGLAHALGLTKAAAAVEIVVRAVFFGLNLAFNGLMWTVFTKALARGHSATQVSVMNTSANFVLTALLGLMIFSEALPPLWWLGAAMLVAGNVIIGRKDEAGSDPASHTDEEELTVEPHTAVAFSDDLTAATSSGSNNTPRHRASASIHGSSVPREHDEDVLDLDVSHI</sequence>